<gene>
    <name evidence="1" type="ORF">C8F04DRAFT_276321</name>
</gene>
<accession>A0AAD6WRH0</accession>
<dbReference type="AlphaFoldDB" id="A0AAD6WRH0"/>
<reference evidence="1" key="1">
    <citation type="submission" date="2023-03" db="EMBL/GenBank/DDBJ databases">
        <title>Massive genome expansion in bonnet fungi (Mycena s.s.) driven by repeated elements and novel gene families across ecological guilds.</title>
        <authorList>
            <consortium name="Lawrence Berkeley National Laboratory"/>
            <person name="Harder C.B."/>
            <person name="Miyauchi S."/>
            <person name="Viragh M."/>
            <person name="Kuo A."/>
            <person name="Thoen E."/>
            <person name="Andreopoulos B."/>
            <person name="Lu D."/>
            <person name="Skrede I."/>
            <person name="Drula E."/>
            <person name="Henrissat B."/>
            <person name="Morin E."/>
            <person name="Kohler A."/>
            <person name="Barry K."/>
            <person name="LaButti K."/>
            <person name="Morin E."/>
            <person name="Salamov A."/>
            <person name="Lipzen A."/>
            <person name="Mereny Z."/>
            <person name="Hegedus B."/>
            <person name="Baldrian P."/>
            <person name="Stursova M."/>
            <person name="Weitz H."/>
            <person name="Taylor A."/>
            <person name="Grigoriev I.V."/>
            <person name="Nagy L.G."/>
            <person name="Martin F."/>
            <person name="Kauserud H."/>
        </authorList>
    </citation>
    <scope>NUCLEOTIDE SEQUENCE</scope>
    <source>
        <strain evidence="1">CBHHK200</strain>
    </source>
</reference>
<keyword evidence="2" id="KW-1185">Reference proteome</keyword>
<dbReference type="EMBL" id="JARJCM010000247">
    <property type="protein sequence ID" value="KAJ7020916.1"/>
    <property type="molecule type" value="Genomic_DNA"/>
</dbReference>
<dbReference type="Proteomes" id="UP001218188">
    <property type="component" value="Unassembled WGS sequence"/>
</dbReference>
<sequence>MFHGLKRRPVTGVTGVVGLKFARVCQIPLSLAVASRFLPLFNAMRPFLWHGVLRFQYAGQQYFRRDHPSGAFTIPVRRFLFPWPQGVKILAEITKFINPILTGVRAVVRFQHSSEQVYYPGALLTYIRTLFASMGRRSHSRPVFNIQGTAPIVISNIHSRYKAGGARIERITAEHPHFLL</sequence>
<evidence type="ECO:0000313" key="1">
    <source>
        <dbReference type="EMBL" id="KAJ7020916.1"/>
    </source>
</evidence>
<comment type="caution">
    <text evidence="1">The sequence shown here is derived from an EMBL/GenBank/DDBJ whole genome shotgun (WGS) entry which is preliminary data.</text>
</comment>
<organism evidence="1 2">
    <name type="scientific">Mycena alexandri</name>
    <dbReference type="NCBI Taxonomy" id="1745969"/>
    <lineage>
        <taxon>Eukaryota</taxon>
        <taxon>Fungi</taxon>
        <taxon>Dikarya</taxon>
        <taxon>Basidiomycota</taxon>
        <taxon>Agaricomycotina</taxon>
        <taxon>Agaricomycetes</taxon>
        <taxon>Agaricomycetidae</taxon>
        <taxon>Agaricales</taxon>
        <taxon>Marasmiineae</taxon>
        <taxon>Mycenaceae</taxon>
        <taxon>Mycena</taxon>
    </lineage>
</organism>
<name>A0AAD6WRH0_9AGAR</name>
<proteinExistence type="predicted"/>
<protein>
    <submittedName>
        <fullName evidence="1">Uncharacterized protein</fullName>
    </submittedName>
</protein>
<evidence type="ECO:0000313" key="2">
    <source>
        <dbReference type="Proteomes" id="UP001218188"/>
    </source>
</evidence>